<organism evidence="2 3">
    <name type="scientific">Obba rivulosa</name>
    <dbReference type="NCBI Taxonomy" id="1052685"/>
    <lineage>
        <taxon>Eukaryota</taxon>
        <taxon>Fungi</taxon>
        <taxon>Dikarya</taxon>
        <taxon>Basidiomycota</taxon>
        <taxon>Agaricomycotina</taxon>
        <taxon>Agaricomycetes</taxon>
        <taxon>Polyporales</taxon>
        <taxon>Gelatoporiaceae</taxon>
        <taxon>Obba</taxon>
    </lineage>
</organism>
<dbReference type="AlphaFoldDB" id="A0A8E2B027"/>
<accession>A0A8E2B027</accession>
<dbReference type="EMBL" id="KV722420">
    <property type="protein sequence ID" value="OCH89737.1"/>
    <property type="molecule type" value="Genomic_DNA"/>
</dbReference>
<dbReference type="InterPro" id="IPR052786">
    <property type="entry name" value="Spore_wall_assembly"/>
</dbReference>
<proteinExistence type="predicted"/>
<keyword evidence="3" id="KW-1185">Reference proteome</keyword>
<keyword evidence="1" id="KW-0812">Transmembrane</keyword>
<sequence length="313" mass="35476">MAAVKVADAPVVPGGIPQDVDPYAQDLPEDLRRVYSRLHFPPSYVVVGVYRLFTDPKLYGPVWQKCRHGVVRGLTVGAVWAAATFHIQRKFVELFLMKSPRVTGLSKEAIFGIQLPFDLPTYATVFFLSSQITAIVTFFLSRNLHIARDRAYAQTIVSRGKGPDFWHPYVEEWDNPPRPKKEGFLQRMMKGFLGRMIVKIALLPFHIVPMVGMSISAWFRALGTAKHLHRPYFQAKGMTPDQTAVFIEERKWDYRIFGFTAALLERPPLVGLVFSISNRVGAAMWAHDLEKRQHYVEAVKAGRVGSPRNSVSH</sequence>
<dbReference type="Proteomes" id="UP000250043">
    <property type="component" value="Unassembled WGS sequence"/>
</dbReference>
<feature type="transmembrane region" description="Helical" evidence="1">
    <location>
        <begin position="121"/>
        <end position="140"/>
    </location>
</feature>
<evidence type="ECO:0000313" key="3">
    <source>
        <dbReference type="Proteomes" id="UP000250043"/>
    </source>
</evidence>
<keyword evidence="1" id="KW-0472">Membrane</keyword>
<reference evidence="2 3" key="1">
    <citation type="submission" date="2016-07" db="EMBL/GenBank/DDBJ databases">
        <title>Draft genome of the white-rot fungus Obba rivulosa 3A-2.</title>
        <authorList>
            <consortium name="DOE Joint Genome Institute"/>
            <person name="Miettinen O."/>
            <person name="Riley R."/>
            <person name="Acob R."/>
            <person name="Barry K."/>
            <person name="Cullen D."/>
            <person name="De Vries R."/>
            <person name="Hainaut M."/>
            <person name="Hatakka A."/>
            <person name="Henrissat B."/>
            <person name="Hilden K."/>
            <person name="Kuo R."/>
            <person name="Labutti K."/>
            <person name="Lipzen A."/>
            <person name="Makela M.R."/>
            <person name="Sandor L."/>
            <person name="Spatafora J.W."/>
            <person name="Grigoriev I.V."/>
            <person name="Hibbett D.S."/>
        </authorList>
    </citation>
    <scope>NUCLEOTIDE SEQUENCE [LARGE SCALE GENOMIC DNA]</scope>
    <source>
        <strain evidence="2 3">3A-2</strain>
    </source>
</reference>
<feature type="transmembrane region" description="Helical" evidence="1">
    <location>
        <begin position="69"/>
        <end position="87"/>
    </location>
</feature>
<name>A0A8E2B027_9APHY</name>
<gene>
    <name evidence="2" type="ORF">OBBRIDRAFT_793965</name>
</gene>
<dbReference type="PANTHER" id="PTHR34292:SF2">
    <property type="entry name" value="OUTER SPORE WALL PROTEIN LDS1"/>
    <property type="match status" value="1"/>
</dbReference>
<feature type="transmembrane region" description="Helical" evidence="1">
    <location>
        <begin position="196"/>
        <end position="219"/>
    </location>
</feature>
<keyword evidence="1" id="KW-1133">Transmembrane helix</keyword>
<evidence type="ECO:0000313" key="2">
    <source>
        <dbReference type="EMBL" id="OCH89737.1"/>
    </source>
</evidence>
<dbReference type="OrthoDB" id="10012223at2759"/>
<evidence type="ECO:0000256" key="1">
    <source>
        <dbReference type="SAM" id="Phobius"/>
    </source>
</evidence>
<dbReference type="PANTHER" id="PTHR34292">
    <property type="entry name" value="OUTER SPORE WALL PROTEIN LDS1"/>
    <property type="match status" value="1"/>
</dbReference>
<protein>
    <submittedName>
        <fullName evidence="2">Uncharacterized protein</fullName>
    </submittedName>
</protein>